<evidence type="ECO:0000259" key="12">
    <source>
        <dbReference type="PROSITE" id="PS51721"/>
    </source>
</evidence>
<dbReference type="SUPFAM" id="SSF52540">
    <property type="entry name" value="P-loop containing nucleoside triphosphate hydrolases"/>
    <property type="match status" value="1"/>
</dbReference>
<comment type="subunit">
    <text evidence="10">Monomer. Associates with 30S ribosomal subunit, binds 16S rRNA.</text>
</comment>
<sequence length="286" mass="32375">MTTGIVIKNMNGYFYVQSKDGIVHECKVRGRLKKTRYSLLVGDYVDISEDAFIERIHHRVNSLIRPAIANINQVILVVAAHDPDINTLLLNKLLVMIEDADIYVRICINKYDLADASTSALVNEYRQLGYSVLTTSTRTHEGIDELRDCLQGKVSAFAGPSGVGKSSLLNEIEPSFSFQTGQVSEKIKRGRHTTRHASLFSLNDESFIMDTPGFSAIGFTHISLERLTSLYPEFLQYESQCKFSPCYHDHEPICGIKDALQNGYISEQRYASYLAIREEIIKQRQR</sequence>
<dbReference type="PANTHER" id="PTHR32120">
    <property type="entry name" value="SMALL RIBOSOMAL SUBUNIT BIOGENESIS GTPASE RSGA"/>
    <property type="match status" value="1"/>
</dbReference>
<dbReference type="GO" id="GO:0019843">
    <property type="term" value="F:rRNA binding"/>
    <property type="evidence" value="ECO:0007669"/>
    <property type="project" value="UniProtKB-KW"/>
</dbReference>
<evidence type="ECO:0000256" key="7">
    <source>
        <dbReference type="ARBA" id="ARBA00022833"/>
    </source>
</evidence>
<dbReference type="AlphaFoldDB" id="A0A096BZP4"/>
<feature type="binding site" evidence="10">
    <location>
        <position position="246"/>
    </location>
    <ligand>
        <name>Zn(2+)</name>
        <dbReference type="ChEBI" id="CHEBI:29105"/>
    </ligand>
</feature>
<evidence type="ECO:0000256" key="9">
    <source>
        <dbReference type="ARBA" id="ARBA00023134"/>
    </source>
</evidence>
<keyword evidence="5 10" id="KW-0547">Nucleotide-binding</keyword>
<dbReference type="RefSeq" id="WP_028256919.1">
    <property type="nucleotide sequence ID" value="NZ_JRNT01000005.1"/>
</dbReference>
<dbReference type="InterPro" id="IPR031944">
    <property type="entry name" value="RsgA_N"/>
</dbReference>
<keyword evidence="2 10" id="KW-0690">Ribosome biogenesis</keyword>
<feature type="binding site" evidence="10">
    <location>
        <position position="254"/>
    </location>
    <ligand>
        <name>Zn(2+)</name>
        <dbReference type="ChEBI" id="CHEBI:29105"/>
    </ligand>
</feature>
<evidence type="ECO:0000256" key="2">
    <source>
        <dbReference type="ARBA" id="ARBA00022517"/>
    </source>
</evidence>
<evidence type="ECO:0000313" key="14">
    <source>
        <dbReference type="Proteomes" id="UP000029628"/>
    </source>
</evidence>
<dbReference type="EMBL" id="JRNT01000005">
    <property type="protein sequence ID" value="KGF48222.1"/>
    <property type="molecule type" value="Genomic_DNA"/>
</dbReference>
<evidence type="ECO:0000256" key="10">
    <source>
        <dbReference type="HAMAP-Rule" id="MF_01820"/>
    </source>
</evidence>
<evidence type="ECO:0000256" key="4">
    <source>
        <dbReference type="ARBA" id="ARBA00022730"/>
    </source>
</evidence>
<keyword evidence="7 10" id="KW-0862">Zinc</keyword>
<accession>A0A096BZP4</accession>
<feature type="domain" description="EngC GTPase" evidence="11">
    <location>
        <begin position="69"/>
        <end position="215"/>
    </location>
</feature>
<dbReference type="GO" id="GO:0005737">
    <property type="term" value="C:cytoplasm"/>
    <property type="evidence" value="ECO:0007669"/>
    <property type="project" value="UniProtKB-SubCell"/>
</dbReference>
<dbReference type="Proteomes" id="UP000029628">
    <property type="component" value="Unassembled WGS sequence"/>
</dbReference>
<evidence type="ECO:0000256" key="8">
    <source>
        <dbReference type="ARBA" id="ARBA00022884"/>
    </source>
</evidence>
<feature type="binding site" evidence="10">
    <location>
        <position position="248"/>
    </location>
    <ligand>
        <name>Zn(2+)</name>
        <dbReference type="ChEBI" id="CHEBI:29105"/>
    </ligand>
</feature>
<evidence type="ECO:0000256" key="1">
    <source>
        <dbReference type="ARBA" id="ARBA00022490"/>
    </source>
</evidence>
<dbReference type="InterPro" id="IPR030378">
    <property type="entry name" value="G_CP_dom"/>
</dbReference>
<keyword evidence="1 10" id="KW-0963">Cytoplasm</keyword>
<keyword evidence="3 10" id="KW-0479">Metal-binding</keyword>
<dbReference type="GO" id="GO:0042274">
    <property type="term" value="P:ribosomal small subunit biogenesis"/>
    <property type="evidence" value="ECO:0007669"/>
    <property type="project" value="UniProtKB-UniRule"/>
</dbReference>
<keyword evidence="14" id="KW-1185">Reference proteome</keyword>
<dbReference type="Pfam" id="PF03193">
    <property type="entry name" value="RsgA_GTPase"/>
    <property type="match status" value="1"/>
</dbReference>
<reference evidence="13 14" key="1">
    <citation type="submission" date="2014-07" db="EMBL/GenBank/DDBJ databases">
        <authorList>
            <person name="McCorrison J."/>
            <person name="Sanka R."/>
            <person name="Torralba M."/>
            <person name="Gillis M."/>
            <person name="Haft D.H."/>
            <person name="Methe B."/>
            <person name="Sutton G."/>
            <person name="Nelson K.E."/>
        </authorList>
    </citation>
    <scope>NUCLEOTIDE SEQUENCE [LARGE SCALE GENOMIC DNA]</scope>
    <source>
        <strain evidence="13 14">DNF00314</strain>
    </source>
</reference>
<feature type="binding site" evidence="10">
    <location>
        <begin position="159"/>
        <end position="167"/>
    </location>
    <ligand>
        <name>GTP</name>
        <dbReference type="ChEBI" id="CHEBI:37565"/>
    </ligand>
</feature>
<keyword evidence="6 10" id="KW-0378">Hydrolase</keyword>
<dbReference type="InterPro" id="IPR027417">
    <property type="entry name" value="P-loop_NTPase"/>
</dbReference>
<organism evidence="13 14">
    <name type="scientific">Veillonella montpellierensis DNF00314</name>
    <dbReference type="NCBI Taxonomy" id="1401067"/>
    <lineage>
        <taxon>Bacteria</taxon>
        <taxon>Bacillati</taxon>
        <taxon>Bacillota</taxon>
        <taxon>Negativicutes</taxon>
        <taxon>Veillonellales</taxon>
        <taxon>Veillonellaceae</taxon>
        <taxon>Veillonella</taxon>
    </lineage>
</organism>
<dbReference type="EC" id="3.6.1.-" evidence="10"/>
<name>A0A096BZP4_9FIRM</name>
<feature type="domain" description="CP-type G" evidence="12">
    <location>
        <begin position="60"/>
        <end position="217"/>
    </location>
</feature>
<dbReference type="NCBIfam" id="TIGR00157">
    <property type="entry name" value="ribosome small subunit-dependent GTPase A"/>
    <property type="match status" value="1"/>
</dbReference>
<dbReference type="Gene3D" id="1.10.40.50">
    <property type="entry name" value="Probable gtpase engc, domain 3"/>
    <property type="match status" value="1"/>
</dbReference>
<comment type="similarity">
    <text evidence="10">Belongs to the TRAFAC class YlqF/YawG GTPase family. RsgA subfamily.</text>
</comment>
<dbReference type="Gene3D" id="3.40.50.300">
    <property type="entry name" value="P-loop containing nucleotide triphosphate hydrolases"/>
    <property type="match status" value="1"/>
</dbReference>
<dbReference type="InterPro" id="IPR012340">
    <property type="entry name" value="NA-bd_OB-fold"/>
</dbReference>
<dbReference type="GO" id="GO:0003924">
    <property type="term" value="F:GTPase activity"/>
    <property type="evidence" value="ECO:0007669"/>
    <property type="project" value="UniProtKB-UniRule"/>
</dbReference>
<dbReference type="Pfam" id="PF16745">
    <property type="entry name" value="RsgA_N"/>
    <property type="match status" value="1"/>
</dbReference>
<dbReference type="InterPro" id="IPR004881">
    <property type="entry name" value="Ribosome_biogen_GTPase_RsgA"/>
</dbReference>
<dbReference type="GO" id="GO:0005525">
    <property type="term" value="F:GTP binding"/>
    <property type="evidence" value="ECO:0007669"/>
    <property type="project" value="UniProtKB-UniRule"/>
</dbReference>
<dbReference type="Gene3D" id="2.40.50.140">
    <property type="entry name" value="Nucleic acid-binding proteins"/>
    <property type="match status" value="1"/>
</dbReference>
<dbReference type="eggNOG" id="COG1162">
    <property type="taxonomic scope" value="Bacteria"/>
</dbReference>
<evidence type="ECO:0000256" key="3">
    <source>
        <dbReference type="ARBA" id="ARBA00022723"/>
    </source>
</evidence>
<dbReference type="PROSITE" id="PS51721">
    <property type="entry name" value="G_CP"/>
    <property type="match status" value="1"/>
</dbReference>
<dbReference type="GO" id="GO:0046872">
    <property type="term" value="F:metal ion binding"/>
    <property type="evidence" value="ECO:0007669"/>
    <property type="project" value="UniProtKB-KW"/>
</dbReference>
<comment type="cofactor">
    <cofactor evidence="10">
        <name>Zn(2+)</name>
        <dbReference type="ChEBI" id="CHEBI:29105"/>
    </cofactor>
    <text evidence="10">Binds 1 zinc ion per subunit.</text>
</comment>
<evidence type="ECO:0000313" key="13">
    <source>
        <dbReference type="EMBL" id="KGF48222.1"/>
    </source>
</evidence>
<evidence type="ECO:0000256" key="6">
    <source>
        <dbReference type="ARBA" id="ARBA00022801"/>
    </source>
</evidence>
<evidence type="ECO:0000256" key="5">
    <source>
        <dbReference type="ARBA" id="ARBA00022741"/>
    </source>
</evidence>
<dbReference type="PANTHER" id="PTHR32120:SF11">
    <property type="entry name" value="SMALL RIBOSOMAL SUBUNIT BIOGENESIS GTPASE RSGA 1, MITOCHONDRIAL-RELATED"/>
    <property type="match status" value="1"/>
</dbReference>
<comment type="function">
    <text evidence="10">One of several proteins that assist in the late maturation steps of the functional core of the 30S ribosomal subunit. Helps release RbfA from mature subunits. May play a role in the assembly of ribosomal proteins into the subunit. Circularly permuted GTPase that catalyzes slow GTP hydrolysis, GTPase activity is stimulated by the 30S ribosomal subunit.</text>
</comment>
<dbReference type="PROSITE" id="PS50936">
    <property type="entry name" value="ENGC_GTPASE"/>
    <property type="match status" value="1"/>
</dbReference>
<dbReference type="CDD" id="cd01854">
    <property type="entry name" value="YjeQ_EngC"/>
    <property type="match status" value="1"/>
</dbReference>
<protein>
    <recommendedName>
        <fullName evidence="10">Small ribosomal subunit biogenesis GTPase RsgA</fullName>
        <ecNumber evidence="10">3.6.1.-</ecNumber>
    </recommendedName>
</protein>
<feature type="binding site" evidence="10">
    <location>
        <begin position="109"/>
        <end position="112"/>
    </location>
    <ligand>
        <name>GTP</name>
        <dbReference type="ChEBI" id="CHEBI:37565"/>
    </ligand>
</feature>
<feature type="binding site" evidence="10">
    <location>
        <position position="241"/>
    </location>
    <ligand>
        <name>Zn(2+)</name>
        <dbReference type="ChEBI" id="CHEBI:29105"/>
    </ligand>
</feature>
<keyword evidence="8 10" id="KW-0694">RNA-binding</keyword>
<comment type="caution">
    <text evidence="13">The sequence shown here is derived from an EMBL/GenBank/DDBJ whole genome shotgun (WGS) entry which is preliminary data.</text>
</comment>
<dbReference type="HAMAP" id="MF_01820">
    <property type="entry name" value="GTPase_RsgA"/>
    <property type="match status" value="1"/>
</dbReference>
<keyword evidence="9 10" id="KW-0342">GTP-binding</keyword>
<evidence type="ECO:0000259" key="11">
    <source>
        <dbReference type="PROSITE" id="PS50936"/>
    </source>
</evidence>
<comment type="subcellular location">
    <subcellularLocation>
        <location evidence="10">Cytoplasm</location>
    </subcellularLocation>
</comment>
<dbReference type="InterPro" id="IPR010914">
    <property type="entry name" value="RsgA_GTPase_dom"/>
</dbReference>
<proteinExistence type="inferred from homology"/>
<gene>
    <name evidence="10" type="primary">rsgA</name>
    <name evidence="13" type="ORF">HMPREF0872_01120</name>
</gene>
<dbReference type="SUPFAM" id="SSF50249">
    <property type="entry name" value="Nucleic acid-binding proteins"/>
    <property type="match status" value="1"/>
</dbReference>
<keyword evidence="4 10" id="KW-0699">rRNA-binding</keyword>